<name>A0A8T0CPR4_CORYI</name>
<dbReference type="Pfam" id="PF25266">
    <property type="entry name" value="DUF7865"/>
    <property type="match status" value="1"/>
</dbReference>
<keyword evidence="4" id="KW-1185">Reference proteome</keyword>
<keyword evidence="1" id="KW-0472">Membrane</keyword>
<evidence type="ECO:0000313" key="4">
    <source>
        <dbReference type="Proteomes" id="UP000806378"/>
    </source>
</evidence>
<dbReference type="InterPro" id="IPR057187">
    <property type="entry name" value="DUF7865"/>
</dbReference>
<accession>A0A8T0CPR4</accession>
<evidence type="ECO:0000256" key="1">
    <source>
        <dbReference type="SAM" id="Phobius"/>
    </source>
</evidence>
<evidence type="ECO:0000313" key="3">
    <source>
        <dbReference type="EMBL" id="KAF7848069.1"/>
    </source>
</evidence>
<evidence type="ECO:0000259" key="2">
    <source>
        <dbReference type="Pfam" id="PF25266"/>
    </source>
</evidence>
<sequence length="168" mass="18562">MHPAYITPSPTPGHGHRPPAVVAASSSSAFTVICVLHSLIALFCGSLMMFHARAIYSLGHGTDAAERLLGSTPQDRLLIRTSDSFAGLLLLAIGLLLLMVSHIKDRDFQDFFAKGCTLLHVCVAVWRVSFERRVEDLAGDCLRQTVGDFLLALSWVLFVVYSWREKYD</sequence>
<dbReference type="EMBL" id="MU090320">
    <property type="protein sequence ID" value="KAF7848069.1"/>
    <property type="molecule type" value="Genomic_DNA"/>
</dbReference>
<protein>
    <recommendedName>
        <fullName evidence="2">DUF7865 domain-containing protein</fullName>
    </recommendedName>
</protein>
<feature type="domain" description="DUF7865" evidence="2">
    <location>
        <begin position="26"/>
        <end position="156"/>
    </location>
</feature>
<keyword evidence="1" id="KW-0812">Transmembrane</keyword>
<feature type="transmembrane region" description="Helical" evidence="1">
    <location>
        <begin position="20"/>
        <end position="43"/>
    </location>
</feature>
<dbReference type="PANTHER" id="PTHR34274">
    <property type="entry name" value="TRANSMEMBRANE PROTEIN"/>
    <property type="match status" value="1"/>
</dbReference>
<dbReference type="PANTHER" id="PTHR34274:SF7">
    <property type="entry name" value="TRANSMEMBRANE PROTEIN"/>
    <property type="match status" value="1"/>
</dbReference>
<reference evidence="3" key="1">
    <citation type="submission" date="2020-05" db="EMBL/GenBank/DDBJ databases">
        <title>WGS assembly of Corymbia citriodora subspecies variegata.</title>
        <authorList>
            <person name="Barry K."/>
            <person name="Hundley H."/>
            <person name="Shu S."/>
            <person name="Jenkins J."/>
            <person name="Grimwood J."/>
            <person name="Baten A."/>
        </authorList>
    </citation>
    <scope>NUCLEOTIDE SEQUENCE</scope>
    <source>
        <strain evidence="3">CV2-018</strain>
    </source>
</reference>
<dbReference type="Proteomes" id="UP000806378">
    <property type="component" value="Unassembled WGS sequence"/>
</dbReference>
<dbReference type="AlphaFoldDB" id="A0A8T0CPR4"/>
<dbReference type="OrthoDB" id="1876802at2759"/>
<feature type="transmembrane region" description="Helical" evidence="1">
    <location>
        <begin position="142"/>
        <end position="163"/>
    </location>
</feature>
<organism evidence="3 4">
    <name type="scientific">Corymbia citriodora subsp. variegata</name>
    <dbReference type="NCBI Taxonomy" id="360336"/>
    <lineage>
        <taxon>Eukaryota</taxon>
        <taxon>Viridiplantae</taxon>
        <taxon>Streptophyta</taxon>
        <taxon>Embryophyta</taxon>
        <taxon>Tracheophyta</taxon>
        <taxon>Spermatophyta</taxon>
        <taxon>Magnoliopsida</taxon>
        <taxon>eudicotyledons</taxon>
        <taxon>Gunneridae</taxon>
        <taxon>Pentapetalae</taxon>
        <taxon>rosids</taxon>
        <taxon>malvids</taxon>
        <taxon>Myrtales</taxon>
        <taxon>Myrtaceae</taxon>
        <taxon>Myrtoideae</taxon>
        <taxon>Eucalypteae</taxon>
        <taxon>Corymbia</taxon>
    </lineage>
</organism>
<feature type="transmembrane region" description="Helical" evidence="1">
    <location>
        <begin position="77"/>
        <end position="99"/>
    </location>
</feature>
<dbReference type="Gramene" id="rna-gnl|WGS:JABURB|Cocit.L2324.1">
    <property type="protein sequence ID" value="cds-KAF7848069.1"/>
    <property type="gene ID" value="gene-BT93_L2324"/>
</dbReference>
<proteinExistence type="predicted"/>
<keyword evidence="1" id="KW-1133">Transmembrane helix</keyword>
<comment type="caution">
    <text evidence="3">The sequence shown here is derived from an EMBL/GenBank/DDBJ whole genome shotgun (WGS) entry which is preliminary data.</text>
</comment>
<gene>
    <name evidence="3" type="ORF">BT93_L2324</name>
</gene>